<reference evidence="1 2" key="1">
    <citation type="journal article" date="2010" name="Stand. Genomic Sci.">
        <title>Complete genome sequence of Planctomyces limnophilus type strain (Mu 290).</title>
        <authorList>
            <person name="Labutti K."/>
            <person name="Sikorski J."/>
            <person name="Schneider S."/>
            <person name="Nolan M."/>
            <person name="Lucas S."/>
            <person name="Glavina Del Rio T."/>
            <person name="Tice H."/>
            <person name="Cheng J.F."/>
            <person name="Goodwin L."/>
            <person name="Pitluck S."/>
            <person name="Liolios K."/>
            <person name="Ivanova N."/>
            <person name="Mavromatis K."/>
            <person name="Mikhailova N."/>
            <person name="Pati A."/>
            <person name="Chen A."/>
            <person name="Palaniappan K."/>
            <person name="Land M."/>
            <person name="Hauser L."/>
            <person name="Chang Y.J."/>
            <person name="Jeffries C.D."/>
            <person name="Tindall B.J."/>
            <person name="Rohde M."/>
            <person name="Goker M."/>
            <person name="Woyke T."/>
            <person name="Bristow J."/>
            <person name="Eisen J.A."/>
            <person name="Markowitz V."/>
            <person name="Hugenholtz P."/>
            <person name="Kyrpides N.C."/>
            <person name="Klenk H.P."/>
            <person name="Lapidus A."/>
        </authorList>
    </citation>
    <scope>NUCLEOTIDE SEQUENCE [LARGE SCALE GENOMIC DNA]</scope>
    <source>
        <strain evidence="2">ATCC 43296 / DSM 3776 / IFAM 1008 / 290</strain>
    </source>
</reference>
<organism evidence="1 2">
    <name type="scientific">Planctopirus limnophila (strain ATCC 43296 / DSM 3776 / IFAM 1008 / Mu 290)</name>
    <name type="common">Planctomyces limnophilus</name>
    <dbReference type="NCBI Taxonomy" id="521674"/>
    <lineage>
        <taxon>Bacteria</taxon>
        <taxon>Pseudomonadati</taxon>
        <taxon>Planctomycetota</taxon>
        <taxon>Planctomycetia</taxon>
        <taxon>Planctomycetales</taxon>
        <taxon>Planctomycetaceae</taxon>
        <taxon>Planctopirus</taxon>
    </lineage>
</organism>
<accession>D5SUJ5</accession>
<dbReference type="AlphaFoldDB" id="D5SUJ5"/>
<proteinExistence type="predicted"/>
<evidence type="ECO:0000313" key="1">
    <source>
        <dbReference type="EMBL" id="ADG67047.1"/>
    </source>
</evidence>
<protein>
    <submittedName>
        <fullName evidence="1">Uncharacterized protein</fullName>
    </submittedName>
</protein>
<dbReference type="KEGG" id="plm:Plim_1212"/>
<name>D5SUJ5_PLAL2</name>
<dbReference type="EMBL" id="CP001744">
    <property type="protein sequence ID" value="ADG67047.1"/>
    <property type="molecule type" value="Genomic_DNA"/>
</dbReference>
<evidence type="ECO:0000313" key="2">
    <source>
        <dbReference type="Proteomes" id="UP000002220"/>
    </source>
</evidence>
<sequence>MSQQSGSQAIQLVDAQRKHSPVACFHQVDSQVPHFSGLIVLIREKYPANAESELSSELYRLR</sequence>
<keyword evidence="2" id="KW-1185">Reference proteome</keyword>
<gene>
    <name evidence="1" type="ordered locus">Plim_1212</name>
</gene>
<dbReference type="HOGENOM" id="CLU_2900287_0_0_0"/>
<dbReference type="Proteomes" id="UP000002220">
    <property type="component" value="Chromosome"/>
</dbReference>